<dbReference type="Pfam" id="PF02922">
    <property type="entry name" value="CBM_48"/>
    <property type="match status" value="1"/>
</dbReference>
<dbReference type="InterPro" id="IPR017853">
    <property type="entry name" value="GH"/>
</dbReference>
<dbReference type="SUPFAM" id="SSF51011">
    <property type="entry name" value="Glycosyl hydrolase domain"/>
    <property type="match status" value="1"/>
</dbReference>
<dbReference type="GO" id="GO:0043169">
    <property type="term" value="F:cation binding"/>
    <property type="evidence" value="ECO:0007669"/>
    <property type="project" value="InterPro"/>
</dbReference>
<dbReference type="NCBIfam" id="TIGR01515">
    <property type="entry name" value="branching_enzym"/>
    <property type="match status" value="1"/>
</dbReference>
<feature type="domain" description="Glycosyl hydrolase family 13 catalytic" evidence="12">
    <location>
        <begin position="188"/>
        <end position="559"/>
    </location>
</feature>
<dbReference type="AlphaFoldDB" id="A0A401JD70"/>
<feature type="active site" description="Proton donor" evidence="10 11">
    <location>
        <position position="400"/>
    </location>
</feature>
<dbReference type="GO" id="GO:0004553">
    <property type="term" value="F:hydrolase activity, hydrolyzing O-glycosyl compounds"/>
    <property type="evidence" value="ECO:0007669"/>
    <property type="project" value="InterPro"/>
</dbReference>
<dbReference type="FunFam" id="3.20.20.80:FF:000003">
    <property type="entry name" value="1,4-alpha-glucan branching enzyme GlgB"/>
    <property type="match status" value="1"/>
</dbReference>
<evidence type="ECO:0000256" key="10">
    <source>
        <dbReference type="HAMAP-Rule" id="MF_00685"/>
    </source>
</evidence>
<dbReference type="Gene3D" id="2.60.40.10">
    <property type="entry name" value="Immunoglobulins"/>
    <property type="match status" value="1"/>
</dbReference>
<feature type="active site" description="Nucleophile" evidence="10 11">
    <location>
        <position position="347"/>
    </location>
</feature>
<evidence type="ECO:0000256" key="6">
    <source>
        <dbReference type="ARBA" id="ARBA00022676"/>
    </source>
</evidence>
<dbReference type="CDD" id="cd02855">
    <property type="entry name" value="E_set_GBE_prok_N"/>
    <property type="match status" value="1"/>
</dbReference>
<dbReference type="NCBIfam" id="NF008967">
    <property type="entry name" value="PRK12313.1"/>
    <property type="match status" value="1"/>
</dbReference>
<keyword evidence="6 10" id="KW-0328">Glycosyltransferase</keyword>
<evidence type="ECO:0000256" key="8">
    <source>
        <dbReference type="ARBA" id="ARBA00023056"/>
    </source>
</evidence>
<dbReference type="InterPro" id="IPR006048">
    <property type="entry name" value="A-amylase/branching_C"/>
</dbReference>
<evidence type="ECO:0000256" key="4">
    <source>
        <dbReference type="ARBA" id="ARBA00009000"/>
    </source>
</evidence>
<dbReference type="InterPro" id="IPR044143">
    <property type="entry name" value="GlgB_N_E_set_prok"/>
</dbReference>
<evidence type="ECO:0000256" key="5">
    <source>
        <dbReference type="ARBA" id="ARBA00022600"/>
    </source>
</evidence>
<comment type="subunit">
    <text evidence="10">Monomer.</text>
</comment>
<dbReference type="EMBL" id="BGOW01000012">
    <property type="protein sequence ID" value="GBL45500.1"/>
    <property type="molecule type" value="Genomic_DNA"/>
</dbReference>
<evidence type="ECO:0000256" key="9">
    <source>
        <dbReference type="ARBA" id="ARBA00023277"/>
    </source>
</evidence>
<evidence type="ECO:0000256" key="3">
    <source>
        <dbReference type="ARBA" id="ARBA00004964"/>
    </source>
</evidence>
<evidence type="ECO:0000256" key="7">
    <source>
        <dbReference type="ARBA" id="ARBA00022679"/>
    </source>
</evidence>
<reference evidence="13 14" key="1">
    <citation type="journal article" date="2019" name="Front. Microbiol.">
        <title>Genomes of Neutrophilic Sulfur-Oxidizing Chemolithoautotrophs Representing 9 Proteobacterial Species From 8 Genera.</title>
        <authorList>
            <person name="Watanabe T."/>
            <person name="Kojima H."/>
            <person name="Umezawa K."/>
            <person name="Hori C."/>
            <person name="Takasuka T.E."/>
            <person name="Kato Y."/>
            <person name="Fukui M."/>
        </authorList>
    </citation>
    <scope>NUCLEOTIDE SEQUENCE [LARGE SCALE GENOMIC DNA]</scope>
    <source>
        <strain evidence="13 14">TTN</strain>
    </source>
</reference>
<dbReference type="FunFam" id="2.60.40.1180:FF:000002">
    <property type="entry name" value="1,4-alpha-glucan branching enzyme GlgB"/>
    <property type="match status" value="1"/>
</dbReference>
<dbReference type="InterPro" id="IPR006047">
    <property type="entry name" value="GH13_cat_dom"/>
</dbReference>
<dbReference type="InterPro" id="IPR037439">
    <property type="entry name" value="Branching_enzy"/>
</dbReference>
<dbReference type="SMART" id="SM00642">
    <property type="entry name" value="Aamy"/>
    <property type="match status" value="1"/>
</dbReference>
<sequence length="670" mass="76372">MFSDYVLVKLSYMVKRNSSNEGVPMSLLANHAEAVFLPTAALTDHDIYLFKQGSHFRLYEKLGSHAMAVDGVPGIWFAVWAPNASAVSVIGEFNQWDASLNALRLRNDGSGIWEGFIADVRNGASYKYRIVSADGNMADKGDPFAPYWEAPPLTASRVWNLDYAWGDAAWMAQRGEKNRLDAATTIYEIHLGSWRRVPEEGDRSLTYREMAEWLPNYVADMNFTHVEFMPVTEHPFYGSWGYQTTGYFAPTARYGTPQDFMFLVDALHQQGIGVILDWVPSHFPDDAHGLGHFDGTFLFEHADPRQGYHPDWHSSIFNYGRHEVRAFLASSALFWLDKYHIDGLRVDAVASMLYLDYGRKEGEWIPNRYGGRENLDAVTFLRDLNAAVYRDYPDTQTFAEESTAWPMVSRPTYTGGLGFGMKWNMGWMHDTLAYFSQDPIHRKYHHAQLIFSIWYAFSENFVLPFSHDEVVHGKGSLIGKMPGDEWQQFANLRALYGYMWGHPGKKLLFMGCEFGQKREWQHEESLEWSVLQYPHHAGLQRWVEDLNRFYRSEPALYQQDFSPDGFQWMDCNDGENSVLSFVRHANNPEDMLLVVCNFTPVVRENYQIGVPVGGYWQEVLNSDAELYGGSGVGNFGGREAAPVAAGDMYHSLTLRLPPLGVLYFKQGGNA</sequence>
<dbReference type="Gene3D" id="2.60.40.1180">
    <property type="entry name" value="Golgi alpha-mannosidase II"/>
    <property type="match status" value="1"/>
</dbReference>
<dbReference type="PANTHER" id="PTHR43651">
    <property type="entry name" value="1,4-ALPHA-GLUCAN-BRANCHING ENZYME"/>
    <property type="match status" value="1"/>
</dbReference>
<dbReference type="InterPro" id="IPR013780">
    <property type="entry name" value="Glyco_hydro_b"/>
</dbReference>
<proteinExistence type="inferred from homology"/>
<dbReference type="InterPro" id="IPR004193">
    <property type="entry name" value="Glyco_hydro_13_N"/>
</dbReference>
<dbReference type="Pfam" id="PF02806">
    <property type="entry name" value="Alpha-amylase_C"/>
    <property type="match status" value="1"/>
</dbReference>
<evidence type="ECO:0000313" key="13">
    <source>
        <dbReference type="EMBL" id="GBL45500.1"/>
    </source>
</evidence>
<dbReference type="InterPro" id="IPR006407">
    <property type="entry name" value="GlgB"/>
</dbReference>
<comment type="pathway">
    <text evidence="3 10">Glycan biosynthesis; glycogen biosynthesis.</text>
</comment>
<name>A0A401JD70_9PROT</name>
<dbReference type="GO" id="GO:0005829">
    <property type="term" value="C:cytosol"/>
    <property type="evidence" value="ECO:0007669"/>
    <property type="project" value="TreeGrafter"/>
</dbReference>
<dbReference type="Gene3D" id="3.20.20.80">
    <property type="entry name" value="Glycosidases"/>
    <property type="match status" value="1"/>
</dbReference>
<keyword evidence="8 10" id="KW-0320">Glycogen biosynthesis</keyword>
<evidence type="ECO:0000259" key="12">
    <source>
        <dbReference type="SMART" id="SM00642"/>
    </source>
</evidence>
<accession>A0A401JD70</accession>
<comment type="caution">
    <text evidence="13">The sequence shown here is derived from an EMBL/GenBank/DDBJ whole genome shotgun (WGS) entry which is preliminary data.</text>
</comment>
<gene>
    <name evidence="10" type="primary">glgB</name>
    <name evidence="13" type="ORF">SFMTTN_1309</name>
</gene>
<dbReference type="SUPFAM" id="SSF51445">
    <property type="entry name" value="(Trans)glycosidases"/>
    <property type="match status" value="1"/>
</dbReference>
<evidence type="ECO:0000256" key="1">
    <source>
        <dbReference type="ARBA" id="ARBA00000826"/>
    </source>
</evidence>
<dbReference type="SUPFAM" id="SSF81296">
    <property type="entry name" value="E set domains"/>
    <property type="match status" value="1"/>
</dbReference>
<dbReference type="Proteomes" id="UP000286806">
    <property type="component" value="Unassembled WGS sequence"/>
</dbReference>
<evidence type="ECO:0000256" key="11">
    <source>
        <dbReference type="PIRSR" id="PIRSR000463-1"/>
    </source>
</evidence>
<dbReference type="CDD" id="cd11322">
    <property type="entry name" value="AmyAc_Glg_BE"/>
    <property type="match status" value="1"/>
</dbReference>
<comment type="similarity">
    <text evidence="4 10">Belongs to the glycosyl hydrolase 13 family. GlgB subfamily.</text>
</comment>
<dbReference type="UniPathway" id="UPA00164"/>
<keyword evidence="5 10" id="KW-0321">Glycogen metabolism</keyword>
<dbReference type="GO" id="GO:0005978">
    <property type="term" value="P:glycogen biosynthetic process"/>
    <property type="evidence" value="ECO:0007669"/>
    <property type="project" value="UniProtKB-UniRule"/>
</dbReference>
<evidence type="ECO:0000313" key="14">
    <source>
        <dbReference type="Proteomes" id="UP000286806"/>
    </source>
</evidence>
<dbReference type="NCBIfam" id="NF003811">
    <property type="entry name" value="PRK05402.1"/>
    <property type="match status" value="1"/>
</dbReference>
<dbReference type="InterPro" id="IPR013783">
    <property type="entry name" value="Ig-like_fold"/>
</dbReference>
<keyword evidence="9 10" id="KW-0119">Carbohydrate metabolism</keyword>
<keyword evidence="7 10" id="KW-0808">Transferase</keyword>
<dbReference type="PANTHER" id="PTHR43651:SF3">
    <property type="entry name" value="1,4-ALPHA-GLUCAN-BRANCHING ENZYME"/>
    <property type="match status" value="1"/>
</dbReference>
<keyword evidence="14" id="KW-1185">Reference proteome</keyword>
<comment type="catalytic activity">
    <reaction evidence="1 10">
        <text>Transfers a segment of a (1-&gt;4)-alpha-D-glucan chain to a primary hydroxy group in a similar glucan chain.</text>
        <dbReference type="EC" id="2.4.1.18"/>
    </reaction>
</comment>
<organism evidence="13 14">
    <name type="scientific">Sulfuriferula multivorans</name>
    <dbReference type="NCBI Taxonomy" id="1559896"/>
    <lineage>
        <taxon>Bacteria</taxon>
        <taxon>Pseudomonadati</taxon>
        <taxon>Pseudomonadota</taxon>
        <taxon>Betaproteobacteria</taxon>
        <taxon>Nitrosomonadales</taxon>
        <taxon>Sulfuricellaceae</taxon>
        <taxon>Sulfuriferula</taxon>
    </lineage>
</organism>
<comment type="function">
    <text evidence="2 10">Catalyzes the formation of the alpha-1,6-glucosidic linkages in glycogen by scission of a 1,4-alpha-linked oligosaccharide from growing alpha-1,4-glucan chains and the subsequent attachment of the oligosaccharide to the alpha-1,6 position.</text>
</comment>
<dbReference type="Pfam" id="PF00128">
    <property type="entry name" value="Alpha-amylase"/>
    <property type="match status" value="1"/>
</dbReference>
<dbReference type="FunFam" id="2.60.40.10:FF:000169">
    <property type="entry name" value="1,4-alpha-glucan branching enzyme GlgB"/>
    <property type="match status" value="1"/>
</dbReference>
<dbReference type="GO" id="GO:0003844">
    <property type="term" value="F:1,4-alpha-glucan branching enzyme activity"/>
    <property type="evidence" value="ECO:0007669"/>
    <property type="project" value="UniProtKB-UniRule"/>
</dbReference>
<protein>
    <recommendedName>
        <fullName evidence="10">1,4-alpha-glucan branching enzyme GlgB</fullName>
        <ecNumber evidence="10">2.4.1.18</ecNumber>
    </recommendedName>
    <alternativeName>
        <fullName evidence="10">1,4-alpha-D-glucan:1,4-alpha-D-glucan 6-glucosyl-transferase</fullName>
    </alternativeName>
    <alternativeName>
        <fullName evidence="10">Alpha-(1-&gt;4)-glucan branching enzyme</fullName>
    </alternativeName>
    <alternativeName>
        <fullName evidence="10">Glycogen branching enzyme</fullName>
        <shortName evidence="10">BE</shortName>
    </alternativeName>
</protein>
<dbReference type="PIRSF" id="PIRSF000463">
    <property type="entry name" value="GlgB"/>
    <property type="match status" value="1"/>
</dbReference>
<dbReference type="HAMAP" id="MF_00685">
    <property type="entry name" value="GlgB"/>
    <property type="match status" value="1"/>
</dbReference>
<dbReference type="EC" id="2.4.1.18" evidence="10"/>
<evidence type="ECO:0000256" key="2">
    <source>
        <dbReference type="ARBA" id="ARBA00002953"/>
    </source>
</evidence>
<dbReference type="InterPro" id="IPR014756">
    <property type="entry name" value="Ig_E-set"/>
</dbReference>